<dbReference type="Proteomes" id="UP000289738">
    <property type="component" value="Chromosome A06"/>
</dbReference>
<dbReference type="EMBL" id="SDMP01000006">
    <property type="protein sequence ID" value="RYR53871.1"/>
    <property type="molecule type" value="Genomic_DNA"/>
</dbReference>
<keyword evidence="2" id="KW-1185">Reference proteome</keyword>
<protein>
    <submittedName>
        <fullName evidence="1">Uncharacterized protein</fullName>
    </submittedName>
</protein>
<evidence type="ECO:0000313" key="2">
    <source>
        <dbReference type="Proteomes" id="UP000289738"/>
    </source>
</evidence>
<proteinExistence type="predicted"/>
<gene>
    <name evidence="1" type="ORF">Ahy_A06g029119</name>
</gene>
<organism evidence="1 2">
    <name type="scientific">Arachis hypogaea</name>
    <name type="common">Peanut</name>
    <dbReference type="NCBI Taxonomy" id="3818"/>
    <lineage>
        <taxon>Eukaryota</taxon>
        <taxon>Viridiplantae</taxon>
        <taxon>Streptophyta</taxon>
        <taxon>Embryophyta</taxon>
        <taxon>Tracheophyta</taxon>
        <taxon>Spermatophyta</taxon>
        <taxon>Magnoliopsida</taxon>
        <taxon>eudicotyledons</taxon>
        <taxon>Gunneridae</taxon>
        <taxon>Pentapetalae</taxon>
        <taxon>rosids</taxon>
        <taxon>fabids</taxon>
        <taxon>Fabales</taxon>
        <taxon>Fabaceae</taxon>
        <taxon>Papilionoideae</taxon>
        <taxon>50 kb inversion clade</taxon>
        <taxon>dalbergioids sensu lato</taxon>
        <taxon>Dalbergieae</taxon>
        <taxon>Pterocarpus clade</taxon>
        <taxon>Arachis</taxon>
    </lineage>
</organism>
<accession>A0A445CSG8</accession>
<sequence>MLFSEIIE</sequence>
<name>A0A445CSG8_ARAHY</name>
<reference evidence="1 2" key="1">
    <citation type="submission" date="2019-01" db="EMBL/GenBank/DDBJ databases">
        <title>Sequencing of cultivated peanut Arachis hypogaea provides insights into genome evolution and oil improvement.</title>
        <authorList>
            <person name="Chen X."/>
        </authorList>
    </citation>
    <scope>NUCLEOTIDE SEQUENCE [LARGE SCALE GENOMIC DNA]</scope>
    <source>
        <strain evidence="2">cv. Fuhuasheng</strain>
        <tissue evidence="1">Leaves</tissue>
    </source>
</reference>
<comment type="caution">
    <text evidence="1">The sequence shown here is derived from an EMBL/GenBank/DDBJ whole genome shotgun (WGS) entry which is preliminary data.</text>
</comment>
<evidence type="ECO:0000313" key="1">
    <source>
        <dbReference type="EMBL" id="RYR53871.1"/>
    </source>
</evidence>